<dbReference type="AlphaFoldDB" id="A0A2G5TU35"/>
<comment type="caution">
    <text evidence="1">The sequence shown here is derived from an EMBL/GenBank/DDBJ whole genome shotgun (WGS) entry which is preliminary data.</text>
</comment>
<protein>
    <recommendedName>
        <fullName evidence="3">BTB domain-containing protein</fullName>
    </recommendedName>
</protein>
<sequence>MFDTSLIVEKCEEYLVKESKMGLKKKLELAGKHRLQVLKKMCMDEIKSKDDIRSVVPDDLRELGFEMLAELFRKALDYN</sequence>
<dbReference type="InterPro" id="IPR052664">
    <property type="entry name" value="BTB-MATH_domain_protein"/>
</dbReference>
<name>A0A2G5TU35_9PELO</name>
<dbReference type="PANTHER" id="PTHR22743">
    <property type="entry name" value="MEPRIN/TRAF-LIKE MATH FAMILY-C.ELEGANS"/>
    <property type="match status" value="1"/>
</dbReference>
<evidence type="ECO:0000313" key="1">
    <source>
        <dbReference type="EMBL" id="PIC30774.1"/>
    </source>
</evidence>
<organism evidence="1 2">
    <name type="scientific">Caenorhabditis nigoni</name>
    <dbReference type="NCBI Taxonomy" id="1611254"/>
    <lineage>
        <taxon>Eukaryota</taxon>
        <taxon>Metazoa</taxon>
        <taxon>Ecdysozoa</taxon>
        <taxon>Nematoda</taxon>
        <taxon>Chromadorea</taxon>
        <taxon>Rhabditida</taxon>
        <taxon>Rhabditina</taxon>
        <taxon>Rhabditomorpha</taxon>
        <taxon>Rhabditoidea</taxon>
        <taxon>Rhabditidae</taxon>
        <taxon>Peloderinae</taxon>
        <taxon>Caenorhabditis</taxon>
    </lineage>
</organism>
<evidence type="ECO:0000313" key="2">
    <source>
        <dbReference type="Proteomes" id="UP000230233"/>
    </source>
</evidence>
<dbReference type="EMBL" id="PDUG01000005">
    <property type="protein sequence ID" value="PIC30774.1"/>
    <property type="molecule type" value="Genomic_DNA"/>
</dbReference>
<dbReference type="Proteomes" id="UP000230233">
    <property type="component" value="Chromosome V"/>
</dbReference>
<gene>
    <name evidence="1" type="primary">Cnig_chr_V.g21905</name>
    <name evidence="1" type="ORF">B9Z55_021905</name>
</gene>
<proteinExistence type="predicted"/>
<accession>A0A2G5TU35</accession>
<dbReference type="PANTHER" id="PTHR22743:SF165">
    <property type="entry name" value="BTB AND MATH DOMAIN CONTAINING-RELATED"/>
    <property type="match status" value="1"/>
</dbReference>
<dbReference type="STRING" id="1611254.A0A2G5TU35"/>
<evidence type="ECO:0008006" key="3">
    <source>
        <dbReference type="Google" id="ProtNLM"/>
    </source>
</evidence>
<reference evidence="2" key="1">
    <citation type="submission" date="2017-10" db="EMBL/GenBank/DDBJ databases">
        <title>Rapid genome shrinkage in a self-fertile nematode reveals novel sperm competition proteins.</title>
        <authorList>
            <person name="Yin D."/>
            <person name="Schwarz E.M."/>
            <person name="Thomas C.G."/>
            <person name="Felde R.L."/>
            <person name="Korf I.F."/>
            <person name="Cutter A.D."/>
            <person name="Schartner C.M."/>
            <person name="Ralston E.J."/>
            <person name="Meyer B.J."/>
            <person name="Haag E.S."/>
        </authorList>
    </citation>
    <scope>NUCLEOTIDE SEQUENCE [LARGE SCALE GENOMIC DNA]</scope>
    <source>
        <strain evidence="2">JU1422</strain>
    </source>
</reference>
<keyword evidence="2" id="KW-1185">Reference proteome</keyword>